<sequence>MRVAATLVASLTLSTTVLVGQAAAASVDTADPVPAACPVVAPMYTAADYWLAHGTDLASASWKNAVFHVGNLAMVLTSGQSNHKTLPWAQALKYQLDTDPANEFTPANEAAGEAYLDLYTYFHPDPPILAALRARVADEVASVQAGHVKYWNTVDALNQAWPQFVRLGVMDKKPENIQAAQDLFHYAEKRAGGFGLFNEFTGLWYHDASQVGSFQFWSRGNGEALAALATVLQWLPKDDPNRPEYVRVFQKMANTLRLVQRNDGFWNVDLLNPFDHPGPESSGTALFTYALGWGVNNGILDAKKFTPTVTKGWNALTTKALQPSGLFGYVQGDATGPHGAQPVTASDTGAYAVGAYLMAGQQVAKLTPACSPPTS</sequence>
<accession>A0ABV6MTK2</accession>
<evidence type="ECO:0000256" key="2">
    <source>
        <dbReference type="SAM" id="SignalP"/>
    </source>
</evidence>
<evidence type="ECO:0000313" key="3">
    <source>
        <dbReference type="EMBL" id="MFC0543619.1"/>
    </source>
</evidence>
<dbReference type="Pfam" id="PF07470">
    <property type="entry name" value="Glyco_hydro_88"/>
    <property type="match status" value="1"/>
</dbReference>
<keyword evidence="4" id="KW-1185">Reference proteome</keyword>
<dbReference type="PANTHER" id="PTHR33886:SF8">
    <property type="entry name" value="UNSATURATED RHAMNOGALACTURONAN HYDROLASE (EUROFUNG)"/>
    <property type="match status" value="1"/>
</dbReference>
<proteinExistence type="predicted"/>
<evidence type="ECO:0000313" key="4">
    <source>
        <dbReference type="Proteomes" id="UP001589810"/>
    </source>
</evidence>
<feature type="chain" id="PRO_5047499163" evidence="2">
    <location>
        <begin position="25"/>
        <end position="375"/>
    </location>
</feature>
<dbReference type="InterPro" id="IPR010905">
    <property type="entry name" value="Glyco_hydro_88"/>
</dbReference>
<gene>
    <name evidence="3" type="ORF">ACFFH7_19105</name>
</gene>
<dbReference type="Proteomes" id="UP001589810">
    <property type="component" value="Unassembled WGS sequence"/>
</dbReference>
<dbReference type="RefSeq" id="WP_273940170.1">
    <property type="nucleotide sequence ID" value="NZ_CP097263.1"/>
</dbReference>
<protein>
    <submittedName>
        <fullName evidence="3">Glycoside hydrolase family 88 protein</fullName>
    </submittedName>
</protein>
<name>A0ABV6MTK2_9PSEU</name>
<evidence type="ECO:0000256" key="1">
    <source>
        <dbReference type="ARBA" id="ARBA00022801"/>
    </source>
</evidence>
<reference evidence="3 4" key="1">
    <citation type="submission" date="2024-09" db="EMBL/GenBank/DDBJ databases">
        <authorList>
            <person name="Sun Q."/>
            <person name="Mori K."/>
        </authorList>
    </citation>
    <scope>NUCLEOTIDE SEQUENCE [LARGE SCALE GENOMIC DNA]</scope>
    <source>
        <strain evidence="3 4">TBRC 1432</strain>
    </source>
</reference>
<dbReference type="EMBL" id="JBHLUD010000006">
    <property type="protein sequence ID" value="MFC0543619.1"/>
    <property type="molecule type" value="Genomic_DNA"/>
</dbReference>
<keyword evidence="1 3" id="KW-0378">Hydrolase</keyword>
<dbReference type="InterPro" id="IPR012341">
    <property type="entry name" value="6hp_glycosidase-like_sf"/>
</dbReference>
<comment type="caution">
    <text evidence="3">The sequence shown here is derived from an EMBL/GenBank/DDBJ whole genome shotgun (WGS) entry which is preliminary data.</text>
</comment>
<dbReference type="Gene3D" id="1.50.10.10">
    <property type="match status" value="1"/>
</dbReference>
<dbReference type="InterPro" id="IPR008928">
    <property type="entry name" value="6-hairpin_glycosidase_sf"/>
</dbReference>
<dbReference type="PANTHER" id="PTHR33886">
    <property type="entry name" value="UNSATURATED RHAMNOGALACTURONAN HYDROLASE (EUROFUNG)"/>
    <property type="match status" value="1"/>
</dbReference>
<dbReference type="InterPro" id="IPR052043">
    <property type="entry name" value="PolySaccharide_Degr_Enz"/>
</dbReference>
<dbReference type="SUPFAM" id="SSF48208">
    <property type="entry name" value="Six-hairpin glycosidases"/>
    <property type="match status" value="1"/>
</dbReference>
<feature type="signal peptide" evidence="2">
    <location>
        <begin position="1"/>
        <end position="24"/>
    </location>
</feature>
<organism evidence="3 4">
    <name type="scientific">Kutzneria chonburiensis</name>
    <dbReference type="NCBI Taxonomy" id="1483604"/>
    <lineage>
        <taxon>Bacteria</taxon>
        <taxon>Bacillati</taxon>
        <taxon>Actinomycetota</taxon>
        <taxon>Actinomycetes</taxon>
        <taxon>Pseudonocardiales</taxon>
        <taxon>Pseudonocardiaceae</taxon>
        <taxon>Kutzneria</taxon>
    </lineage>
</organism>
<dbReference type="GO" id="GO:0016787">
    <property type="term" value="F:hydrolase activity"/>
    <property type="evidence" value="ECO:0007669"/>
    <property type="project" value="UniProtKB-KW"/>
</dbReference>
<keyword evidence="2" id="KW-0732">Signal</keyword>